<protein>
    <submittedName>
        <fullName evidence="2">Unannotated protein</fullName>
    </submittedName>
</protein>
<proteinExistence type="predicted"/>
<dbReference type="InterPro" id="IPR032710">
    <property type="entry name" value="NTF2-like_dom_sf"/>
</dbReference>
<dbReference type="PANTHER" id="PTHR41252:SF1">
    <property type="entry name" value="BLR2505 PROTEIN"/>
    <property type="match status" value="1"/>
</dbReference>
<dbReference type="AlphaFoldDB" id="A0A6J7CF07"/>
<evidence type="ECO:0000259" key="1">
    <source>
        <dbReference type="Pfam" id="PF12680"/>
    </source>
</evidence>
<dbReference type="EMBL" id="CAFBLQ010000001">
    <property type="protein sequence ID" value="CAB4856777.1"/>
    <property type="molecule type" value="Genomic_DNA"/>
</dbReference>
<name>A0A6J7CF07_9ZZZZ</name>
<gene>
    <name evidence="2" type="ORF">UFOPK3423_00013</name>
</gene>
<dbReference type="Pfam" id="PF12680">
    <property type="entry name" value="SnoaL_2"/>
    <property type="match status" value="1"/>
</dbReference>
<dbReference type="Gene3D" id="3.10.450.50">
    <property type="match status" value="1"/>
</dbReference>
<feature type="domain" description="SnoaL-like" evidence="1">
    <location>
        <begin position="3"/>
        <end position="103"/>
    </location>
</feature>
<sequence>MKVFSTGDIDAFQTLMTDDATWWVAGTMPGISGSHDKVAFKALNGGIADNVKGGAITLTPHHFTCQGNRVAVETESYCELNNGRIYNNSYHFVFVIEDGKVAAVKEYLDTEHTTAVFLTP</sequence>
<organism evidence="2">
    <name type="scientific">freshwater metagenome</name>
    <dbReference type="NCBI Taxonomy" id="449393"/>
    <lineage>
        <taxon>unclassified sequences</taxon>
        <taxon>metagenomes</taxon>
        <taxon>ecological metagenomes</taxon>
    </lineage>
</organism>
<reference evidence="2" key="1">
    <citation type="submission" date="2020-05" db="EMBL/GenBank/DDBJ databases">
        <authorList>
            <person name="Chiriac C."/>
            <person name="Salcher M."/>
            <person name="Ghai R."/>
            <person name="Kavagutti S V."/>
        </authorList>
    </citation>
    <scope>NUCLEOTIDE SEQUENCE</scope>
</reference>
<evidence type="ECO:0000313" key="2">
    <source>
        <dbReference type="EMBL" id="CAB4856777.1"/>
    </source>
</evidence>
<accession>A0A6J7CF07</accession>
<dbReference type="SUPFAM" id="SSF54427">
    <property type="entry name" value="NTF2-like"/>
    <property type="match status" value="1"/>
</dbReference>
<dbReference type="PANTHER" id="PTHR41252">
    <property type="entry name" value="BLR2505 PROTEIN"/>
    <property type="match status" value="1"/>
</dbReference>
<dbReference type="InterPro" id="IPR037401">
    <property type="entry name" value="SnoaL-like"/>
</dbReference>